<proteinExistence type="predicted"/>
<sequence>MLFVSDGLPRWSHCKPRTLQDHLGPPRKLASPEPSQALSRGYEWVGFVKSDMGCGWVSAALSGFMMCGYELIGVALAYGCGSD</sequence>
<dbReference type="OrthoDB" id="10429297at2759"/>
<dbReference type="AlphaFoldDB" id="A0A8J4V2Y6"/>
<evidence type="ECO:0000313" key="2">
    <source>
        <dbReference type="Proteomes" id="UP000737018"/>
    </source>
</evidence>
<name>A0A8J4V2Y6_9ROSI</name>
<reference evidence="1" key="1">
    <citation type="submission" date="2020-03" db="EMBL/GenBank/DDBJ databases">
        <title>Castanea mollissima Vanexum genome sequencing.</title>
        <authorList>
            <person name="Staton M."/>
        </authorList>
    </citation>
    <scope>NUCLEOTIDE SEQUENCE</scope>
    <source>
        <tissue evidence="1">Leaf</tissue>
    </source>
</reference>
<organism evidence="1 2">
    <name type="scientific">Castanea mollissima</name>
    <name type="common">Chinese chestnut</name>
    <dbReference type="NCBI Taxonomy" id="60419"/>
    <lineage>
        <taxon>Eukaryota</taxon>
        <taxon>Viridiplantae</taxon>
        <taxon>Streptophyta</taxon>
        <taxon>Embryophyta</taxon>
        <taxon>Tracheophyta</taxon>
        <taxon>Spermatophyta</taxon>
        <taxon>Magnoliopsida</taxon>
        <taxon>eudicotyledons</taxon>
        <taxon>Gunneridae</taxon>
        <taxon>Pentapetalae</taxon>
        <taxon>rosids</taxon>
        <taxon>fabids</taxon>
        <taxon>Fagales</taxon>
        <taxon>Fagaceae</taxon>
        <taxon>Castanea</taxon>
    </lineage>
</organism>
<comment type="caution">
    <text evidence="1">The sequence shown here is derived from an EMBL/GenBank/DDBJ whole genome shotgun (WGS) entry which is preliminary data.</text>
</comment>
<evidence type="ECO:0000313" key="1">
    <source>
        <dbReference type="EMBL" id="KAF3946513.1"/>
    </source>
</evidence>
<keyword evidence="2" id="KW-1185">Reference proteome</keyword>
<dbReference type="EMBL" id="JRKL02009078">
    <property type="protein sequence ID" value="KAF3946513.1"/>
    <property type="molecule type" value="Genomic_DNA"/>
</dbReference>
<gene>
    <name evidence="1" type="ORF">CMV_027228</name>
</gene>
<accession>A0A8J4V2Y6</accession>
<protein>
    <submittedName>
        <fullName evidence="1">Uncharacterized protein</fullName>
    </submittedName>
</protein>
<dbReference type="Proteomes" id="UP000737018">
    <property type="component" value="Unassembled WGS sequence"/>
</dbReference>